<evidence type="ECO:0000256" key="6">
    <source>
        <dbReference type="ARBA" id="ARBA00022840"/>
    </source>
</evidence>
<dbReference type="PROSITE" id="PS01076">
    <property type="entry name" value="ACETATE_KINASE_2"/>
    <property type="match status" value="1"/>
</dbReference>
<comment type="caution">
    <text evidence="9">The sequence shown here is derived from an EMBL/GenBank/DDBJ whole genome shotgun (WGS) entry which is preliminary data.</text>
</comment>
<keyword evidence="6 7" id="KW-0067">ATP-binding</keyword>
<feature type="binding site" evidence="7">
    <location>
        <begin position="207"/>
        <end position="211"/>
    </location>
    <ligand>
        <name>ATP</name>
        <dbReference type="ChEBI" id="CHEBI:30616"/>
    </ligand>
</feature>
<evidence type="ECO:0000313" key="9">
    <source>
        <dbReference type="EMBL" id="HBT49781.1"/>
    </source>
</evidence>
<evidence type="ECO:0000256" key="3">
    <source>
        <dbReference type="ARBA" id="ARBA00022679"/>
    </source>
</evidence>
<dbReference type="PIRSF" id="PIRSF000722">
    <property type="entry name" value="Acetate_prop_kin"/>
    <property type="match status" value="1"/>
</dbReference>
<keyword evidence="5 7" id="KW-0418">Kinase</keyword>
<dbReference type="Proteomes" id="UP000264445">
    <property type="component" value="Unassembled WGS sequence"/>
</dbReference>
<feature type="binding site" evidence="7">
    <location>
        <position position="90"/>
    </location>
    <ligand>
        <name>substrate</name>
    </ligand>
</feature>
<accession>A0A357VQ58</accession>
<dbReference type="PROSITE" id="PS01075">
    <property type="entry name" value="ACETATE_KINASE_1"/>
    <property type="match status" value="1"/>
</dbReference>
<dbReference type="GO" id="GO:0006085">
    <property type="term" value="P:acetyl-CoA biosynthetic process"/>
    <property type="evidence" value="ECO:0007669"/>
    <property type="project" value="UniProtKB-UniRule"/>
</dbReference>
<dbReference type="InterPro" id="IPR023865">
    <property type="entry name" value="Aliphatic_acid_kinase_CS"/>
</dbReference>
<organism evidence="9 10">
    <name type="scientific">Caldanaerobacter subterraneus</name>
    <dbReference type="NCBI Taxonomy" id="911092"/>
    <lineage>
        <taxon>Bacteria</taxon>
        <taxon>Bacillati</taxon>
        <taxon>Bacillota</taxon>
        <taxon>Clostridia</taxon>
        <taxon>Thermoanaerobacterales</taxon>
        <taxon>Thermoanaerobacteraceae</taxon>
        <taxon>Caldanaerobacter</taxon>
    </lineage>
</organism>
<gene>
    <name evidence="7" type="primary">ackA</name>
    <name evidence="9" type="ORF">DEA61_08160</name>
</gene>
<dbReference type="EC" id="2.7.2.1" evidence="7"/>
<dbReference type="EMBL" id="DOLB01000121">
    <property type="protein sequence ID" value="HBT49781.1"/>
    <property type="molecule type" value="Genomic_DNA"/>
</dbReference>
<dbReference type="GO" id="GO:0000287">
    <property type="term" value="F:magnesium ion binding"/>
    <property type="evidence" value="ECO:0007669"/>
    <property type="project" value="UniProtKB-UniRule"/>
</dbReference>
<comment type="cofactor">
    <cofactor evidence="7">
        <name>Mg(2+)</name>
        <dbReference type="ChEBI" id="CHEBI:18420"/>
    </cofactor>
    <cofactor evidence="7">
        <name>Mn(2+)</name>
        <dbReference type="ChEBI" id="CHEBI:29035"/>
    </cofactor>
    <text evidence="7">Mg(2+). Can also accept Mn(2+).</text>
</comment>
<feature type="binding site" evidence="7">
    <location>
        <position position="386"/>
    </location>
    <ligand>
        <name>Mg(2+)</name>
        <dbReference type="ChEBI" id="CHEBI:18420"/>
    </ligand>
</feature>
<dbReference type="GO" id="GO:0006083">
    <property type="term" value="P:acetate metabolic process"/>
    <property type="evidence" value="ECO:0007669"/>
    <property type="project" value="TreeGrafter"/>
</dbReference>
<evidence type="ECO:0000313" key="10">
    <source>
        <dbReference type="Proteomes" id="UP000264445"/>
    </source>
</evidence>
<keyword evidence="3 7" id="KW-0808">Transferase</keyword>
<evidence type="ECO:0000256" key="7">
    <source>
        <dbReference type="HAMAP-Rule" id="MF_00020"/>
    </source>
</evidence>
<feature type="binding site" evidence="7">
    <location>
        <position position="7"/>
    </location>
    <ligand>
        <name>Mg(2+)</name>
        <dbReference type="ChEBI" id="CHEBI:18420"/>
    </ligand>
</feature>
<feature type="active site" description="Proton donor/acceptor" evidence="7">
    <location>
        <position position="147"/>
    </location>
</feature>
<name>A0A357VQ58_9THEO</name>
<keyword evidence="7" id="KW-0460">Magnesium</keyword>
<dbReference type="Pfam" id="PF00871">
    <property type="entry name" value="Acetate_kinase"/>
    <property type="match status" value="1"/>
</dbReference>
<evidence type="ECO:0000256" key="1">
    <source>
        <dbReference type="ARBA" id="ARBA00008748"/>
    </source>
</evidence>
<sequence length="404" mass="44931">MKILVLNCGSSSVKYQLIETDDEVVLAKGIVDRIGLGDAAIRYSSSKGEYMTTEKIKNHEEAIQKVLELLIDKSIGVLTSLDEIDAIGHRVAHGGEYFTKPTLIDERAKELLRKCIDLAPLHNPANIMGIEACEHKIPNKPNVGVFDTAFHHTIPEYAHLYPLPYELYKKYKIRRYGFHGTSHKYVALKAAEYLGKRIEDLNLITCHLGNGASICAIEKGRSIDTSMGFTPLEGLMMGTRCGSIDPAIVIYLIQKGNMSAEEVNEVLNKKSGLLGISGISNDLRDILKAANEGNQRAQTAIEMFCYRVRKYIGGYMTILDGVNAIVFTGGIGENSPEVREKTISGLDWIGIEYDKEKNYSHKKSDRIVEITKPNSKIKVLVISTNEELMIAKETAEVISFFDNK</sequence>
<dbReference type="GO" id="GO:0008776">
    <property type="term" value="F:acetate kinase activity"/>
    <property type="evidence" value="ECO:0007669"/>
    <property type="project" value="UniProtKB-UniRule"/>
</dbReference>
<proteinExistence type="inferred from homology"/>
<dbReference type="HAMAP" id="MF_00020">
    <property type="entry name" value="Acetate_kinase"/>
    <property type="match status" value="1"/>
</dbReference>
<comment type="catalytic activity">
    <reaction evidence="7">
        <text>acetate + ATP = acetyl phosphate + ADP</text>
        <dbReference type="Rhea" id="RHEA:11352"/>
        <dbReference type="ChEBI" id="CHEBI:22191"/>
        <dbReference type="ChEBI" id="CHEBI:30089"/>
        <dbReference type="ChEBI" id="CHEBI:30616"/>
        <dbReference type="ChEBI" id="CHEBI:456216"/>
        <dbReference type="EC" id="2.7.2.1"/>
    </reaction>
</comment>
<dbReference type="AlphaFoldDB" id="A0A357VQ58"/>
<feature type="site" description="Transition state stabilizer" evidence="7">
    <location>
        <position position="240"/>
    </location>
</feature>
<evidence type="ECO:0000256" key="5">
    <source>
        <dbReference type="ARBA" id="ARBA00022777"/>
    </source>
</evidence>
<comment type="similarity">
    <text evidence="1 7 8">Belongs to the acetokinase family.</text>
</comment>
<keyword evidence="7" id="KW-0479">Metal-binding</keyword>
<dbReference type="GO" id="GO:0005737">
    <property type="term" value="C:cytoplasm"/>
    <property type="evidence" value="ECO:0007669"/>
    <property type="project" value="UniProtKB-SubCell"/>
</dbReference>
<dbReference type="Gene3D" id="3.30.420.40">
    <property type="match status" value="2"/>
</dbReference>
<dbReference type="CDD" id="cd24010">
    <property type="entry name" value="ASKHA_NBD_AcK_PK"/>
    <property type="match status" value="1"/>
</dbReference>
<dbReference type="RefSeq" id="WP_278429269.1">
    <property type="nucleotide sequence ID" value="NZ_DOLB01000121.1"/>
</dbReference>
<feature type="binding site" evidence="7">
    <location>
        <begin position="330"/>
        <end position="334"/>
    </location>
    <ligand>
        <name>ATP</name>
        <dbReference type="ChEBI" id="CHEBI:30616"/>
    </ligand>
</feature>
<dbReference type="PANTHER" id="PTHR21060">
    <property type="entry name" value="ACETATE KINASE"/>
    <property type="match status" value="1"/>
</dbReference>
<comment type="function">
    <text evidence="7">Catalyzes the formation of acetyl phosphate from acetate and ATP. Can also catalyze the reverse reaction.</text>
</comment>
<feature type="site" description="Transition state stabilizer" evidence="7">
    <location>
        <position position="179"/>
    </location>
</feature>
<dbReference type="UniPathway" id="UPA00340">
    <property type="reaction ID" value="UER00458"/>
</dbReference>
<dbReference type="GO" id="GO:0005524">
    <property type="term" value="F:ATP binding"/>
    <property type="evidence" value="ECO:0007669"/>
    <property type="project" value="UniProtKB-KW"/>
</dbReference>
<comment type="subcellular location">
    <subcellularLocation>
        <location evidence="7">Cytoplasm</location>
    </subcellularLocation>
</comment>
<protein>
    <recommendedName>
        <fullName evidence="7">Acetate kinase</fullName>
        <ecNumber evidence="7">2.7.2.1</ecNumber>
    </recommendedName>
    <alternativeName>
        <fullName evidence="7">Acetokinase</fullName>
    </alternativeName>
</protein>
<dbReference type="SUPFAM" id="SSF53067">
    <property type="entry name" value="Actin-like ATPase domain"/>
    <property type="match status" value="2"/>
</dbReference>
<evidence type="ECO:0000256" key="2">
    <source>
        <dbReference type="ARBA" id="ARBA00022490"/>
    </source>
</evidence>
<reference evidence="9 10" key="1">
    <citation type="journal article" date="2018" name="Nat. Biotechnol.">
        <title>A standardized bacterial taxonomy based on genome phylogeny substantially revises the tree of life.</title>
        <authorList>
            <person name="Parks D.H."/>
            <person name="Chuvochina M."/>
            <person name="Waite D.W."/>
            <person name="Rinke C."/>
            <person name="Skarshewski A."/>
            <person name="Chaumeil P.A."/>
            <person name="Hugenholtz P."/>
        </authorList>
    </citation>
    <scope>NUCLEOTIDE SEQUENCE [LARGE SCALE GENOMIC DNA]</scope>
    <source>
        <strain evidence="9">UBA12544</strain>
    </source>
</reference>
<dbReference type="InterPro" id="IPR004372">
    <property type="entry name" value="Ac/propionate_kinase"/>
</dbReference>
<feature type="binding site" evidence="7">
    <location>
        <begin position="282"/>
        <end position="284"/>
    </location>
    <ligand>
        <name>ATP</name>
        <dbReference type="ChEBI" id="CHEBI:30616"/>
    </ligand>
</feature>
<keyword evidence="2 7" id="KW-0963">Cytoplasm</keyword>
<dbReference type="PANTHER" id="PTHR21060:SF15">
    <property type="entry name" value="ACETATE KINASE-RELATED"/>
    <property type="match status" value="1"/>
</dbReference>
<feature type="binding site" evidence="7">
    <location>
        <position position="14"/>
    </location>
    <ligand>
        <name>ATP</name>
        <dbReference type="ChEBI" id="CHEBI:30616"/>
    </ligand>
</feature>
<dbReference type="InterPro" id="IPR000890">
    <property type="entry name" value="Aliphatic_acid_kin_short-chain"/>
</dbReference>
<comment type="subunit">
    <text evidence="7">Homodimer.</text>
</comment>
<keyword evidence="4 7" id="KW-0547">Nucleotide-binding</keyword>
<dbReference type="InterPro" id="IPR043129">
    <property type="entry name" value="ATPase_NBD"/>
</dbReference>
<comment type="pathway">
    <text evidence="7">Metabolic intermediate biosynthesis; acetyl-CoA biosynthesis; acetyl-CoA from acetate: step 1/2.</text>
</comment>
<dbReference type="PRINTS" id="PR00471">
    <property type="entry name" value="ACETATEKNASE"/>
</dbReference>
<evidence type="ECO:0000256" key="4">
    <source>
        <dbReference type="ARBA" id="ARBA00022741"/>
    </source>
</evidence>
<dbReference type="NCBIfam" id="TIGR00016">
    <property type="entry name" value="ackA"/>
    <property type="match status" value="1"/>
</dbReference>
<evidence type="ECO:0000256" key="8">
    <source>
        <dbReference type="RuleBase" id="RU003835"/>
    </source>
</evidence>